<proteinExistence type="predicted"/>
<protein>
    <submittedName>
        <fullName evidence="1">Uncharacterized protein</fullName>
    </submittedName>
</protein>
<dbReference type="Proteomes" id="UP001163321">
    <property type="component" value="Chromosome 3"/>
</dbReference>
<name>A0ACC0W9L9_9STRA</name>
<reference evidence="1 2" key="1">
    <citation type="journal article" date="2022" name="bioRxiv">
        <title>The genome of the oomycete Peronosclerospora sorghi, a cosmopolitan pathogen of maize and sorghum, is inflated with dispersed pseudogenes.</title>
        <authorList>
            <person name="Fletcher K."/>
            <person name="Martin F."/>
            <person name="Isakeit T."/>
            <person name="Cavanaugh K."/>
            <person name="Magill C."/>
            <person name="Michelmore R."/>
        </authorList>
    </citation>
    <scope>NUCLEOTIDE SEQUENCE [LARGE SCALE GENOMIC DNA]</scope>
    <source>
        <strain evidence="1">P6</strain>
    </source>
</reference>
<sequence length="169" mass="19330">MPRFTLLRRPIFLQLRLLQATLFPLTSKASWPLMASRSTSMGSIILPAACMGVCYLVTNWLLFKKRILSSKNLSKLTNISFSLRISGARYCTAQACTPQLVNRYLLLKRTLNDELVYIHVVYAPDERVNAANSFELYLRFSMMTLHFLISKTTTITTPQPCHGRLQRDP</sequence>
<organism evidence="1 2">
    <name type="scientific">Peronosclerospora sorghi</name>
    <dbReference type="NCBI Taxonomy" id="230839"/>
    <lineage>
        <taxon>Eukaryota</taxon>
        <taxon>Sar</taxon>
        <taxon>Stramenopiles</taxon>
        <taxon>Oomycota</taxon>
        <taxon>Peronosporomycetes</taxon>
        <taxon>Peronosporales</taxon>
        <taxon>Peronosporaceae</taxon>
        <taxon>Peronosclerospora</taxon>
    </lineage>
</organism>
<dbReference type="EMBL" id="CM047582">
    <property type="protein sequence ID" value="KAI9915520.1"/>
    <property type="molecule type" value="Genomic_DNA"/>
</dbReference>
<evidence type="ECO:0000313" key="2">
    <source>
        <dbReference type="Proteomes" id="UP001163321"/>
    </source>
</evidence>
<gene>
    <name evidence="1" type="ORF">PsorP6_007468</name>
</gene>
<comment type="caution">
    <text evidence="1">The sequence shown here is derived from an EMBL/GenBank/DDBJ whole genome shotgun (WGS) entry which is preliminary data.</text>
</comment>
<accession>A0ACC0W9L9</accession>
<keyword evidence="2" id="KW-1185">Reference proteome</keyword>
<evidence type="ECO:0000313" key="1">
    <source>
        <dbReference type="EMBL" id="KAI9915520.1"/>
    </source>
</evidence>